<gene>
    <name evidence="2" type="ORF">CH63R_04874</name>
</gene>
<dbReference type="EMBL" id="LTAN01000003">
    <property type="protein sequence ID" value="OBR12578.1"/>
    <property type="molecule type" value="Genomic_DNA"/>
</dbReference>
<keyword evidence="3" id="KW-1185">Reference proteome</keyword>
<dbReference type="AlphaFoldDB" id="A0A1B7YL01"/>
<reference evidence="3" key="1">
    <citation type="journal article" date="2017" name="BMC Genomics">
        <title>Gapless genome assembly of Colletotrichum higginsianum reveals chromosome structure and association of transposable elements with secondary metabolite gene clusters.</title>
        <authorList>
            <person name="Dallery J.-F."/>
            <person name="Lapalu N."/>
            <person name="Zampounis A."/>
            <person name="Pigne S."/>
            <person name="Luyten I."/>
            <person name="Amselem J."/>
            <person name="Wittenberg A.H.J."/>
            <person name="Zhou S."/>
            <person name="de Queiroz M.V."/>
            <person name="Robin G.P."/>
            <person name="Auger A."/>
            <person name="Hainaut M."/>
            <person name="Henrissat B."/>
            <person name="Kim K.-T."/>
            <person name="Lee Y.-H."/>
            <person name="Lespinet O."/>
            <person name="Schwartz D.C."/>
            <person name="Thon M.R."/>
            <person name="O'Connell R.J."/>
        </authorList>
    </citation>
    <scope>NUCLEOTIDE SEQUENCE [LARGE SCALE GENOMIC DNA]</scope>
    <source>
        <strain evidence="3">IMI 349063</strain>
    </source>
</reference>
<dbReference type="RefSeq" id="XP_018161095.1">
    <property type="nucleotide sequence ID" value="XM_018299849.1"/>
</dbReference>
<evidence type="ECO:0000256" key="1">
    <source>
        <dbReference type="SAM" id="MobiDB-lite"/>
    </source>
</evidence>
<dbReference type="GeneID" id="28863956"/>
<evidence type="ECO:0000313" key="2">
    <source>
        <dbReference type="EMBL" id="OBR12578.1"/>
    </source>
</evidence>
<feature type="region of interest" description="Disordered" evidence="1">
    <location>
        <begin position="197"/>
        <end position="249"/>
    </location>
</feature>
<organism evidence="2 3">
    <name type="scientific">Colletotrichum higginsianum (strain IMI 349063)</name>
    <name type="common">Crucifer anthracnose fungus</name>
    <dbReference type="NCBI Taxonomy" id="759273"/>
    <lineage>
        <taxon>Eukaryota</taxon>
        <taxon>Fungi</taxon>
        <taxon>Dikarya</taxon>
        <taxon>Ascomycota</taxon>
        <taxon>Pezizomycotina</taxon>
        <taxon>Sordariomycetes</taxon>
        <taxon>Hypocreomycetidae</taxon>
        <taxon>Glomerellales</taxon>
        <taxon>Glomerellaceae</taxon>
        <taxon>Colletotrichum</taxon>
        <taxon>Colletotrichum destructivum species complex</taxon>
    </lineage>
</organism>
<dbReference type="Proteomes" id="UP000092177">
    <property type="component" value="Chromosome 3"/>
</dbReference>
<dbReference type="KEGG" id="chig:CH63R_04874"/>
<protein>
    <submittedName>
        <fullName evidence="2">Uncharacterized protein</fullName>
    </submittedName>
</protein>
<comment type="caution">
    <text evidence="2">The sequence shown here is derived from an EMBL/GenBank/DDBJ whole genome shotgun (WGS) entry which is preliminary data.</text>
</comment>
<proteinExistence type="predicted"/>
<accession>A0A1B7YL01</accession>
<dbReference type="OrthoDB" id="5429780at2759"/>
<evidence type="ECO:0000313" key="3">
    <source>
        <dbReference type="Proteomes" id="UP000092177"/>
    </source>
</evidence>
<feature type="region of interest" description="Disordered" evidence="1">
    <location>
        <begin position="1"/>
        <end position="60"/>
    </location>
</feature>
<sequence length="472" mass="53035">MSSSFEPIMSPLDAQDLQNTGLLSPPSPGGSSGGGSRRLHKRRLNRSSDEEHYNIPLDVPMQSPAGSHAFQEIPEFLISREALVHVGFSDHRAAFLWNEWSMYMAGMPQHDIDDLQVDFISFILNRLDQQVNTWSDTNSEWRSCLNSYGMSDEFQAAIMDPNFKYLRTSESCHYWTKDTVEMRFAGLQDIQRASRLREASLRQRSTQHGSSGAGPSHSRSGSAAERDDSSARGHRRNRTSSSIQRLGAPGVQLRTMGTASALAAANAPGCTMLFKGIDNARIHGLFSESGNLQDITVLQSSPPGDFSGNQSRYYFSPDYKVAEYYAAYAKRRNSVSAVCIVSLAIPNAALEQMQSTELVRIYWPSEEWKETVWLSRRRQLLPSRLAMVSQATVVIGTIAKRPDEAYHRIQSFNEITENYILKADRLNPSVQFVFHYRRGKDFLEQHAAQTMRVTPFVNSDLTAWLQANGSFL</sequence>
<name>A0A1B7YL01_COLHI</name>
<dbReference type="VEuPathDB" id="FungiDB:CH63R_04874"/>